<evidence type="ECO:0000256" key="7">
    <source>
        <dbReference type="SAM" id="Phobius"/>
    </source>
</evidence>
<feature type="transmembrane region" description="Helical" evidence="7">
    <location>
        <begin position="101"/>
        <end position="119"/>
    </location>
</feature>
<keyword evidence="3" id="KW-0813">Transport</keyword>
<evidence type="ECO:0000256" key="3">
    <source>
        <dbReference type="ARBA" id="ARBA00022448"/>
    </source>
</evidence>
<dbReference type="GO" id="GO:0016020">
    <property type="term" value="C:membrane"/>
    <property type="evidence" value="ECO:0007669"/>
    <property type="project" value="UniProtKB-SubCell"/>
</dbReference>
<dbReference type="OrthoDB" id="6335830at2759"/>
<keyword evidence="9" id="KW-1185">Reference proteome</keyword>
<evidence type="ECO:0000256" key="6">
    <source>
        <dbReference type="ARBA" id="ARBA00023136"/>
    </source>
</evidence>
<evidence type="ECO:0000256" key="2">
    <source>
        <dbReference type="ARBA" id="ARBA00006690"/>
    </source>
</evidence>
<evidence type="ECO:0000256" key="4">
    <source>
        <dbReference type="ARBA" id="ARBA00022692"/>
    </source>
</evidence>
<keyword evidence="6 7" id="KW-0472">Membrane</keyword>
<gene>
    <name evidence="8" type="ORF">OS493_028203</name>
</gene>
<evidence type="ECO:0000313" key="8">
    <source>
        <dbReference type="EMBL" id="KAJ7371041.1"/>
    </source>
</evidence>
<dbReference type="AlphaFoldDB" id="A0A9W9YX27"/>
<dbReference type="Pfam" id="PF08627">
    <property type="entry name" value="CRT-like"/>
    <property type="match status" value="1"/>
</dbReference>
<dbReference type="PANTHER" id="PTHR31326:SF1">
    <property type="entry name" value="PROTEIN CLT2, CHLOROPLASTIC"/>
    <property type="match status" value="1"/>
</dbReference>
<evidence type="ECO:0000313" key="9">
    <source>
        <dbReference type="Proteomes" id="UP001163046"/>
    </source>
</evidence>
<reference evidence="8" key="1">
    <citation type="submission" date="2023-01" db="EMBL/GenBank/DDBJ databases">
        <title>Genome assembly of the deep-sea coral Lophelia pertusa.</title>
        <authorList>
            <person name="Herrera S."/>
            <person name="Cordes E."/>
        </authorList>
    </citation>
    <scope>NUCLEOTIDE SEQUENCE</scope>
    <source>
        <strain evidence="8">USNM1676648</strain>
        <tissue evidence="8">Polyp</tissue>
    </source>
</reference>
<keyword evidence="4 7" id="KW-0812">Transmembrane</keyword>
<proteinExistence type="inferred from homology"/>
<evidence type="ECO:0000256" key="1">
    <source>
        <dbReference type="ARBA" id="ARBA00004141"/>
    </source>
</evidence>
<accession>A0A9W9YX27</accession>
<comment type="subcellular location">
    <subcellularLocation>
        <location evidence="1">Membrane</location>
        <topology evidence="1">Multi-pass membrane protein</topology>
    </subcellularLocation>
</comment>
<dbReference type="EMBL" id="MU826852">
    <property type="protein sequence ID" value="KAJ7371041.1"/>
    <property type="molecule type" value="Genomic_DNA"/>
</dbReference>
<dbReference type="PANTHER" id="PTHR31326">
    <property type="entry name" value="PROTEIN CLT2, CHLOROPLASTIC"/>
    <property type="match status" value="1"/>
</dbReference>
<dbReference type="InterPro" id="IPR013936">
    <property type="entry name" value="CRT-like"/>
</dbReference>
<feature type="transmembrane region" description="Helical" evidence="7">
    <location>
        <begin position="61"/>
        <end position="80"/>
    </location>
</feature>
<dbReference type="Proteomes" id="UP001163046">
    <property type="component" value="Unassembled WGS sequence"/>
</dbReference>
<feature type="transmembrane region" description="Helical" evidence="7">
    <location>
        <begin position="20"/>
        <end position="41"/>
    </location>
</feature>
<sequence length="140" mass="16165">MIPLTILFRMLIVRKRPTRLKLLCGVLVVVGLFICLIPTIFPSVDPKAEKTKNEAHGVSRVMWPIIFMLGFLPAAIMNVLEEQGVKMENKTSRKGVNWYTSVLDVYISTSLLSVCYFWLDILPWYGKCAQYQRVWRELVV</sequence>
<comment type="caution">
    <text evidence="8">The sequence shown here is derived from an EMBL/GenBank/DDBJ whole genome shotgun (WGS) entry which is preliminary data.</text>
</comment>
<name>A0A9W9YX27_9CNID</name>
<comment type="similarity">
    <text evidence="2">Belongs to the CRT-like transporter family.</text>
</comment>
<evidence type="ECO:0000256" key="5">
    <source>
        <dbReference type="ARBA" id="ARBA00022989"/>
    </source>
</evidence>
<keyword evidence="5 7" id="KW-1133">Transmembrane helix</keyword>
<protein>
    <submittedName>
        <fullName evidence="8">Uncharacterized protein</fullName>
    </submittedName>
</protein>
<organism evidence="8 9">
    <name type="scientific">Desmophyllum pertusum</name>
    <dbReference type="NCBI Taxonomy" id="174260"/>
    <lineage>
        <taxon>Eukaryota</taxon>
        <taxon>Metazoa</taxon>
        <taxon>Cnidaria</taxon>
        <taxon>Anthozoa</taxon>
        <taxon>Hexacorallia</taxon>
        <taxon>Scleractinia</taxon>
        <taxon>Caryophylliina</taxon>
        <taxon>Caryophylliidae</taxon>
        <taxon>Desmophyllum</taxon>
    </lineage>
</organism>